<dbReference type="Proteomes" id="UP000238916">
    <property type="component" value="Unassembled WGS sequence"/>
</dbReference>
<name>A0A2U3LAR1_9FIRM</name>
<sequence>MTKRQIIKLELFLIRIKEEDILAGTHNEVWRSKIPKSRPPCKNKSFCQLFTTY</sequence>
<evidence type="ECO:0000313" key="2">
    <source>
        <dbReference type="Proteomes" id="UP000238916"/>
    </source>
</evidence>
<evidence type="ECO:0000313" key="1">
    <source>
        <dbReference type="EMBL" id="SPF48809.1"/>
    </source>
</evidence>
<accession>A0A2U3LAR1</accession>
<reference evidence="2" key="1">
    <citation type="submission" date="2018-02" db="EMBL/GenBank/DDBJ databases">
        <authorList>
            <person name="Hausmann B."/>
        </authorList>
    </citation>
    <scope>NUCLEOTIDE SEQUENCE [LARGE SCALE GENOMIC DNA]</scope>
    <source>
        <strain evidence="2">Peat soil MAG SbF1</strain>
    </source>
</reference>
<gene>
    <name evidence="1" type="ORF">SBF1_4240002</name>
</gene>
<organism evidence="1 2">
    <name type="scientific">Candidatus Desulfosporosinus infrequens</name>
    <dbReference type="NCBI Taxonomy" id="2043169"/>
    <lineage>
        <taxon>Bacteria</taxon>
        <taxon>Bacillati</taxon>
        <taxon>Bacillota</taxon>
        <taxon>Clostridia</taxon>
        <taxon>Eubacteriales</taxon>
        <taxon>Desulfitobacteriaceae</taxon>
        <taxon>Desulfosporosinus</taxon>
    </lineage>
</organism>
<dbReference type="EMBL" id="OMOF01000362">
    <property type="protein sequence ID" value="SPF48809.1"/>
    <property type="molecule type" value="Genomic_DNA"/>
</dbReference>
<proteinExistence type="predicted"/>
<dbReference type="AlphaFoldDB" id="A0A2U3LAR1"/>
<protein>
    <submittedName>
        <fullName evidence="1">Uncharacterized protein</fullName>
    </submittedName>
</protein>